<keyword evidence="1" id="KW-0175">Coiled coil</keyword>
<name>A0A8S2LHZ3_9BILA</name>
<feature type="compositionally biased region" description="Basic and acidic residues" evidence="2">
    <location>
        <begin position="22"/>
        <end position="32"/>
    </location>
</feature>
<protein>
    <recommendedName>
        <fullName evidence="8">Centrosomal protein of 120 kDa</fullName>
    </recommendedName>
</protein>
<evidence type="ECO:0008006" key="8">
    <source>
        <dbReference type="Google" id="ProtNLM"/>
    </source>
</evidence>
<dbReference type="Gene3D" id="2.60.40.150">
    <property type="entry name" value="C2 domain"/>
    <property type="match status" value="1"/>
</dbReference>
<organism evidence="6 7">
    <name type="scientific">Didymodactylos carnosus</name>
    <dbReference type="NCBI Taxonomy" id="1234261"/>
    <lineage>
        <taxon>Eukaryota</taxon>
        <taxon>Metazoa</taxon>
        <taxon>Spiralia</taxon>
        <taxon>Gnathifera</taxon>
        <taxon>Rotifera</taxon>
        <taxon>Eurotatoria</taxon>
        <taxon>Bdelloidea</taxon>
        <taxon>Philodinida</taxon>
        <taxon>Philodinidae</taxon>
        <taxon>Didymodactylos</taxon>
    </lineage>
</organism>
<feature type="domain" description="DUF3668" evidence="4">
    <location>
        <begin position="215"/>
        <end position="392"/>
    </location>
</feature>
<accession>A0A8S2LHZ3</accession>
<dbReference type="InterPro" id="IPR039893">
    <property type="entry name" value="CEP120-like"/>
</dbReference>
<dbReference type="Proteomes" id="UP000682733">
    <property type="component" value="Unassembled WGS sequence"/>
</dbReference>
<evidence type="ECO:0000313" key="5">
    <source>
        <dbReference type="EMBL" id="CAF1125338.1"/>
    </source>
</evidence>
<feature type="compositionally biased region" description="Polar residues" evidence="2">
    <location>
        <begin position="1"/>
        <end position="21"/>
    </location>
</feature>
<dbReference type="GO" id="GO:1903724">
    <property type="term" value="P:positive regulation of centriole elongation"/>
    <property type="evidence" value="ECO:0007669"/>
    <property type="project" value="TreeGrafter"/>
</dbReference>
<dbReference type="EMBL" id="CAJNOK010010812">
    <property type="protein sequence ID" value="CAF1125338.1"/>
    <property type="molecule type" value="Genomic_DNA"/>
</dbReference>
<dbReference type="InterPro" id="IPR022136">
    <property type="entry name" value="DUF3668"/>
</dbReference>
<evidence type="ECO:0000259" key="4">
    <source>
        <dbReference type="Pfam" id="PF12416"/>
    </source>
</evidence>
<evidence type="ECO:0000313" key="6">
    <source>
        <dbReference type="EMBL" id="CAF3902769.1"/>
    </source>
</evidence>
<feature type="coiled-coil region" evidence="1">
    <location>
        <begin position="761"/>
        <end position="802"/>
    </location>
</feature>
<feature type="domain" description="C2" evidence="3">
    <location>
        <begin position="66"/>
        <end position="156"/>
    </location>
</feature>
<dbReference type="Pfam" id="PF12416">
    <property type="entry name" value="DUF3668"/>
    <property type="match status" value="1"/>
</dbReference>
<dbReference type="GO" id="GO:0005813">
    <property type="term" value="C:centrosome"/>
    <property type="evidence" value="ECO:0007669"/>
    <property type="project" value="TreeGrafter"/>
</dbReference>
<evidence type="ECO:0000313" key="7">
    <source>
        <dbReference type="Proteomes" id="UP000682733"/>
    </source>
</evidence>
<comment type="caution">
    <text evidence="6">The sequence shown here is derived from an EMBL/GenBank/DDBJ whole genome shotgun (WGS) entry which is preliminary data.</text>
</comment>
<evidence type="ECO:0000259" key="3">
    <source>
        <dbReference type="Pfam" id="PF00168"/>
    </source>
</evidence>
<dbReference type="AlphaFoldDB" id="A0A8S2LHZ3"/>
<sequence length="1047" mass="121978">MSEQKCLSSFSNEKIHQQQTKSNHEKSNRFDSRGVYVGRTTQQACTDPKRESVMLGIGSNRDYSCRNFPSRSGFYITIEAKFDGEILTTDPVEHSTVPDVNQELAWELDKKTLQHHKLQRNVIKCNTFATTNDVKENIGYFIIDVRSVNNNQKIQSYHLLQTKYPNSKPEFRICSYVEDDYQKTSSKSLSKIAQSPSKASPLGTTSSSSLLSKSKLQPVLVEEHGYYLLGPDIPQAEIFSLAITINFATNLIHLVPPQYNLSTTDGFFFYYNLFGNDITSETFYDLLNPKFYPERASVRIRTTQQILRSYLESYHPVDFSFWSANDLLGKTTIPLHRIVQPLQGTKTTFDILNKEFILRLHSPTLKLKENQQQEDQEEDQTMKPTVIVNVKLVREAVSANGNDEMTRATTGMGTMSAEQKRRQHNEQTNAASVIDDQTMNTVNLNKASDRRLSQKQIRDLSTQQRAQLLSVNNHALPSSINEDYHSNHVTNINDPPQPHPQTFNFPITATSTGSISHHFCLSIDLKSIRNVKTNHPLYLYCKYQYPFVGTFTPILTHPPISIERYQQDLQLPHSFCTFDFACIWQQLIDNFKYEPIQIDICVRDKGEPSRTNKDYLFGQVKLPLDKLLQQEKQRCSNANGIAGWRQTLSQLLTIINSANEKCGELFVIISLDDLGPLDLNSIAQQYRSQSVPPIPQQNNGLDNVFQRPAEDVHLQATYELQLWKETKELEFEKYLREIEAKKVYEIMEAFKEKDRDRESLLQKKMKEYVDLERQMKKAAIEVEKREKLLANNEQTIQRLQNDLKRDYDLKHIDMREASKRLQEQSDHQITLEKHKTLALEEEIISLKRTVTEWEKRHRDKEAEYFQYKEKQRTVPEVKLQANINMLNLEKNELERRLEQANIVTERYKQQWQKVVREFQRVKQREQEQSKVTVIKQQQELEHMRLRYLAAEENEVVKGDHKQLEEIKNELNRLKQTTSTNQNDGLPLDNDSLDNVMTQEDQSLDQQLAVLVQHRDDLLRTGVYTQQDTLIKELERRIQEVMKRKAKQ</sequence>
<evidence type="ECO:0000256" key="1">
    <source>
        <dbReference type="SAM" id="Coils"/>
    </source>
</evidence>
<dbReference type="InterPro" id="IPR035892">
    <property type="entry name" value="C2_domain_sf"/>
</dbReference>
<dbReference type="Pfam" id="PF00168">
    <property type="entry name" value="C2"/>
    <property type="match status" value="1"/>
</dbReference>
<dbReference type="EMBL" id="CAJOBA010019185">
    <property type="protein sequence ID" value="CAF3902769.1"/>
    <property type="molecule type" value="Genomic_DNA"/>
</dbReference>
<reference evidence="6" key="1">
    <citation type="submission" date="2021-02" db="EMBL/GenBank/DDBJ databases">
        <authorList>
            <person name="Nowell W R."/>
        </authorList>
    </citation>
    <scope>NUCLEOTIDE SEQUENCE</scope>
</reference>
<dbReference type="PANTHER" id="PTHR21574">
    <property type="entry name" value="CENTROSOMAL PROTEIN OF 120 KDA"/>
    <property type="match status" value="1"/>
</dbReference>
<dbReference type="InterPro" id="IPR000008">
    <property type="entry name" value="C2_dom"/>
</dbReference>
<dbReference type="PANTHER" id="PTHR21574:SF0">
    <property type="entry name" value="CENTROSOMAL PROTEIN OF 120 KDA"/>
    <property type="match status" value="1"/>
</dbReference>
<feature type="region of interest" description="Disordered" evidence="2">
    <location>
        <begin position="1"/>
        <end position="33"/>
    </location>
</feature>
<feature type="coiled-coil region" evidence="1">
    <location>
        <begin position="843"/>
        <end position="983"/>
    </location>
</feature>
<dbReference type="Proteomes" id="UP000677228">
    <property type="component" value="Unassembled WGS sequence"/>
</dbReference>
<gene>
    <name evidence="5" type="ORF">OVA965_LOCUS20381</name>
    <name evidence="6" type="ORF">TMI583_LOCUS20740</name>
</gene>
<proteinExistence type="predicted"/>
<evidence type="ECO:0000256" key="2">
    <source>
        <dbReference type="SAM" id="MobiDB-lite"/>
    </source>
</evidence>